<dbReference type="InterPro" id="IPR050059">
    <property type="entry name" value="ATP_synthase_B_chain"/>
</dbReference>
<dbReference type="AlphaFoldDB" id="A0A9W6INW1"/>
<dbReference type="GO" id="GO:0012505">
    <property type="term" value="C:endomembrane system"/>
    <property type="evidence" value="ECO:0007669"/>
    <property type="project" value="UniProtKB-SubCell"/>
</dbReference>
<comment type="similarity">
    <text evidence="1 13 14">Belongs to the ATPase B chain family.</text>
</comment>
<reference evidence="16" key="2">
    <citation type="submission" date="2023-01" db="EMBL/GenBank/DDBJ databases">
        <authorList>
            <person name="Sun Q."/>
            <person name="Evtushenko L."/>
        </authorList>
    </citation>
    <scope>NUCLEOTIDE SEQUENCE</scope>
    <source>
        <strain evidence="16">VKM B-1513</strain>
    </source>
</reference>
<evidence type="ECO:0000256" key="7">
    <source>
        <dbReference type="ARBA" id="ARBA00023065"/>
    </source>
</evidence>
<dbReference type="Pfam" id="PF00430">
    <property type="entry name" value="ATP-synt_B"/>
    <property type="match status" value="1"/>
</dbReference>
<dbReference type="EMBL" id="BSFE01000007">
    <property type="protein sequence ID" value="GLK52957.1"/>
    <property type="molecule type" value="Genomic_DNA"/>
</dbReference>
<evidence type="ECO:0000256" key="3">
    <source>
        <dbReference type="ARBA" id="ARBA00022547"/>
    </source>
</evidence>
<feature type="transmembrane region" description="Helical" evidence="13">
    <location>
        <begin position="35"/>
        <end position="53"/>
    </location>
</feature>
<evidence type="ECO:0000256" key="11">
    <source>
        <dbReference type="ARBA" id="ARBA00025614"/>
    </source>
</evidence>
<evidence type="ECO:0000313" key="17">
    <source>
        <dbReference type="Proteomes" id="UP001143486"/>
    </source>
</evidence>
<proteinExistence type="inferred from homology"/>
<comment type="subunit">
    <text evidence="13">F-type ATPases have 2 components, F(1) - the catalytic core - and F(0) - the membrane proton channel. F(1) has five subunits: alpha(3), beta(3), gamma(1), delta(1), epsilon(1). F(0) has three main subunits: a(1), b(2) and c(10-14). The alpha and beta chains form an alternating ring which encloses part of the gamma chain. F(1) is attached to F(0) by a central stalk formed by the gamma and epsilon chains, while a peripheral stalk is formed by the delta and b chains.</text>
</comment>
<keyword evidence="5 13" id="KW-0375">Hydrogen ion transport</keyword>
<dbReference type="GO" id="GO:0045259">
    <property type="term" value="C:proton-transporting ATP synthase complex"/>
    <property type="evidence" value="ECO:0007669"/>
    <property type="project" value="UniProtKB-KW"/>
</dbReference>
<keyword evidence="8 13" id="KW-0472">Membrane</keyword>
<evidence type="ECO:0000256" key="8">
    <source>
        <dbReference type="ARBA" id="ARBA00023136"/>
    </source>
</evidence>
<organism evidence="16 17">
    <name type="scientific">Maricaulis virginensis</name>
    <dbReference type="NCBI Taxonomy" id="144022"/>
    <lineage>
        <taxon>Bacteria</taxon>
        <taxon>Pseudomonadati</taxon>
        <taxon>Pseudomonadota</taxon>
        <taxon>Alphaproteobacteria</taxon>
        <taxon>Maricaulales</taxon>
        <taxon>Maricaulaceae</taxon>
        <taxon>Maricaulis</taxon>
    </lineage>
</organism>
<dbReference type="Proteomes" id="UP001143486">
    <property type="component" value="Unassembled WGS sequence"/>
</dbReference>
<keyword evidence="6 13" id="KW-1133">Transmembrane helix</keyword>
<gene>
    <name evidence="16" type="primary">atpF1</name>
    <name evidence="13" type="synonym">atpF</name>
    <name evidence="16" type="ORF">GCM10017621_24650</name>
</gene>
<sequence>MTLFAEDAAHGAAASHGPALFSGEWFAAQPADPTFYAFLAFIAFFAVLGYFGVHKTIAKTLDDRADAIRSELEEAKRLREEAQEMLASYQRRQREAEAEAEAIVAQAKTEAKTLKAEARKEMTERLERRTALAEQRIAQAEAHAAAEVKAAAAELAASAAEEILKTRLKKTDLNKIVDADIKAVGEQLN</sequence>
<evidence type="ECO:0000256" key="6">
    <source>
        <dbReference type="ARBA" id="ARBA00022989"/>
    </source>
</evidence>
<keyword evidence="13" id="KW-1003">Cell membrane</keyword>
<dbReference type="GO" id="GO:0046961">
    <property type="term" value="F:proton-transporting ATPase activity, rotational mechanism"/>
    <property type="evidence" value="ECO:0007669"/>
    <property type="project" value="TreeGrafter"/>
</dbReference>
<evidence type="ECO:0000256" key="12">
    <source>
        <dbReference type="ARBA" id="ARBA00037847"/>
    </source>
</evidence>
<evidence type="ECO:0000256" key="1">
    <source>
        <dbReference type="ARBA" id="ARBA00005513"/>
    </source>
</evidence>
<comment type="function">
    <text evidence="11">Component of the F(0) channel, it forms part of the peripheral stalk, linking F(1) to F(0). The b'-subunit is a diverged and duplicated form of b found in plants and photosynthetic bacteria.</text>
</comment>
<evidence type="ECO:0000256" key="10">
    <source>
        <dbReference type="ARBA" id="ARBA00025198"/>
    </source>
</evidence>
<comment type="subcellular location">
    <subcellularLocation>
        <location evidence="13">Cell membrane</location>
        <topology evidence="13">Single-pass membrane protein</topology>
    </subcellularLocation>
    <subcellularLocation>
        <location evidence="12">Endomembrane system</location>
        <topology evidence="12">Single-pass membrane protein</topology>
    </subcellularLocation>
</comment>
<evidence type="ECO:0000256" key="14">
    <source>
        <dbReference type="RuleBase" id="RU003848"/>
    </source>
</evidence>
<evidence type="ECO:0000256" key="15">
    <source>
        <dbReference type="SAM" id="Coils"/>
    </source>
</evidence>
<keyword evidence="2 13" id="KW-0813">Transport</keyword>
<dbReference type="PANTHER" id="PTHR33445">
    <property type="entry name" value="ATP SYNTHASE SUBUNIT B', CHLOROPLASTIC"/>
    <property type="match status" value="1"/>
</dbReference>
<dbReference type="CDD" id="cd06503">
    <property type="entry name" value="ATP-synt_Fo_b"/>
    <property type="match status" value="1"/>
</dbReference>
<evidence type="ECO:0000256" key="5">
    <source>
        <dbReference type="ARBA" id="ARBA00022781"/>
    </source>
</evidence>
<keyword evidence="15" id="KW-0175">Coiled coil</keyword>
<accession>A0A9W6INW1</accession>
<dbReference type="HAMAP" id="MF_01398">
    <property type="entry name" value="ATP_synth_b_bprime"/>
    <property type="match status" value="1"/>
</dbReference>
<keyword evidence="7 13" id="KW-0406">Ion transport</keyword>
<keyword evidence="3 13" id="KW-0138">CF(0)</keyword>
<comment type="caution">
    <text evidence="16">The sequence shown here is derived from an EMBL/GenBank/DDBJ whole genome shotgun (WGS) entry which is preliminary data.</text>
</comment>
<keyword evidence="9 13" id="KW-0066">ATP synthesis</keyword>
<evidence type="ECO:0000256" key="9">
    <source>
        <dbReference type="ARBA" id="ARBA00023310"/>
    </source>
</evidence>
<name>A0A9W6INW1_9PROT</name>
<feature type="coiled-coil region" evidence="15">
    <location>
        <begin position="58"/>
        <end position="143"/>
    </location>
</feature>
<keyword evidence="17" id="KW-1185">Reference proteome</keyword>
<evidence type="ECO:0000256" key="2">
    <source>
        <dbReference type="ARBA" id="ARBA00022448"/>
    </source>
</evidence>
<protein>
    <recommendedName>
        <fullName evidence="13">ATP synthase subunit b</fullName>
    </recommendedName>
    <alternativeName>
        <fullName evidence="13">ATP synthase F(0) sector subunit b</fullName>
    </alternativeName>
    <alternativeName>
        <fullName evidence="13">ATPase subunit I</fullName>
    </alternativeName>
    <alternativeName>
        <fullName evidence="13">F-type ATPase subunit b</fullName>
        <shortName evidence="13">F-ATPase subunit b</shortName>
    </alternativeName>
</protein>
<evidence type="ECO:0000313" key="16">
    <source>
        <dbReference type="EMBL" id="GLK52957.1"/>
    </source>
</evidence>
<keyword evidence="4 13" id="KW-0812">Transmembrane</keyword>
<dbReference type="GO" id="GO:0005886">
    <property type="term" value="C:plasma membrane"/>
    <property type="evidence" value="ECO:0007669"/>
    <property type="project" value="UniProtKB-SubCell"/>
</dbReference>
<reference evidence="16" key="1">
    <citation type="journal article" date="2014" name="Int. J. Syst. Evol. Microbiol.">
        <title>Complete genome sequence of Corynebacterium casei LMG S-19264T (=DSM 44701T), isolated from a smear-ripened cheese.</title>
        <authorList>
            <consortium name="US DOE Joint Genome Institute (JGI-PGF)"/>
            <person name="Walter F."/>
            <person name="Albersmeier A."/>
            <person name="Kalinowski J."/>
            <person name="Ruckert C."/>
        </authorList>
    </citation>
    <scope>NUCLEOTIDE SEQUENCE</scope>
    <source>
        <strain evidence="16">VKM B-1513</strain>
    </source>
</reference>
<dbReference type="RefSeq" id="WP_271187316.1">
    <property type="nucleotide sequence ID" value="NZ_BSFE01000007.1"/>
</dbReference>
<comment type="function">
    <text evidence="10 13">F(1)F(0) ATP synthase produces ATP from ADP in the presence of a proton or sodium gradient. F-type ATPases consist of two structural domains, F(1) containing the extramembraneous catalytic core and F(0) containing the membrane proton channel, linked together by a central stalk and a peripheral stalk. During catalysis, ATP synthesis in the catalytic domain of F(1) is coupled via a rotary mechanism of the central stalk subunits to proton translocation.</text>
</comment>
<dbReference type="PANTHER" id="PTHR33445:SF1">
    <property type="entry name" value="ATP SYNTHASE SUBUNIT B"/>
    <property type="match status" value="1"/>
</dbReference>
<dbReference type="GO" id="GO:0046933">
    <property type="term" value="F:proton-transporting ATP synthase activity, rotational mechanism"/>
    <property type="evidence" value="ECO:0007669"/>
    <property type="project" value="UniProtKB-UniRule"/>
</dbReference>
<dbReference type="InterPro" id="IPR002146">
    <property type="entry name" value="ATP_synth_b/b'su_bac/chlpt"/>
</dbReference>
<evidence type="ECO:0000256" key="13">
    <source>
        <dbReference type="HAMAP-Rule" id="MF_01398"/>
    </source>
</evidence>
<evidence type="ECO:0000256" key="4">
    <source>
        <dbReference type="ARBA" id="ARBA00022692"/>
    </source>
</evidence>